<proteinExistence type="predicted"/>
<feature type="transmembrane region" description="Helical" evidence="10">
    <location>
        <begin position="307"/>
        <end position="325"/>
    </location>
</feature>
<feature type="transmembrane region" description="Helical" evidence="10">
    <location>
        <begin position="403"/>
        <end position="423"/>
    </location>
</feature>
<dbReference type="AlphaFoldDB" id="A0A1Z4BQ31"/>
<evidence type="ECO:0000313" key="11">
    <source>
        <dbReference type="EMBL" id="ASF43342.1"/>
    </source>
</evidence>
<protein>
    <submittedName>
        <fullName evidence="11">Potassium transporter KtrB</fullName>
    </submittedName>
</protein>
<evidence type="ECO:0000256" key="6">
    <source>
        <dbReference type="ARBA" id="ARBA00022958"/>
    </source>
</evidence>
<evidence type="ECO:0000256" key="2">
    <source>
        <dbReference type="ARBA" id="ARBA00022448"/>
    </source>
</evidence>
<name>A0A1Z4BQ31_9FLAO</name>
<keyword evidence="5 10" id="KW-0812">Transmembrane</keyword>
<evidence type="ECO:0000256" key="1">
    <source>
        <dbReference type="ARBA" id="ARBA00004651"/>
    </source>
</evidence>
<dbReference type="PANTHER" id="PTHR32024:SF1">
    <property type="entry name" value="KTR SYSTEM POTASSIUM UPTAKE PROTEIN B"/>
    <property type="match status" value="1"/>
</dbReference>
<dbReference type="PANTHER" id="PTHR32024">
    <property type="entry name" value="TRK SYSTEM POTASSIUM UPTAKE PROTEIN TRKG-RELATED"/>
    <property type="match status" value="1"/>
</dbReference>
<dbReference type="GO" id="GO:0005886">
    <property type="term" value="C:plasma membrane"/>
    <property type="evidence" value="ECO:0007669"/>
    <property type="project" value="UniProtKB-SubCell"/>
</dbReference>
<evidence type="ECO:0000256" key="7">
    <source>
        <dbReference type="ARBA" id="ARBA00022989"/>
    </source>
</evidence>
<dbReference type="InterPro" id="IPR004772">
    <property type="entry name" value="TrkH"/>
</dbReference>
<dbReference type="Pfam" id="PF02386">
    <property type="entry name" value="TrkH"/>
    <property type="match status" value="1"/>
</dbReference>
<dbReference type="GO" id="GO:0015379">
    <property type="term" value="F:potassium:chloride symporter activity"/>
    <property type="evidence" value="ECO:0007669"/>
    <property type="project" value="InterPro"/>
</dbReference>
<feature type="transmembrane region" description="Helical" evidence="10">
    <location>
        <begin position="346"/>
        <end position="367"/>
    </location>
</feature>
<keyword evidence="6" id="KW-0630">Potassium</keyword>
<accession>A0A1Z4BQ31</accession>
<reference evidence="12" key="1">
    <citation type="submission" date="2017-06" db="EMBL/GenBank/DDBJ databases">
        <title>Complete genome sequence of Capnocytophaga sp. KCOM 1579 (=ChDC OS43) isolated from a human refractory periapical abscess lesion.</title>
        <authorList>
            <person name="Kook J.-K."/>
            <person name="Park S.-N."/>
            <person name="Lim Y.K."/>
            <person name="Roh H."/>
        </authorList>
    </citation>
    <scope>NUCLEOTIDE SEQUENCE [LARGE SCALE GENOMIC DNA]</scope>
    <source>
        <strain evidence="12">ChDC OS43</strain>
    </source>
</reference>
<feature type="transmembrane region" description="Helical" evidence="10">
    <location>
        <begin position="40"/>
        <end position="59"/>
    </location>
</feature>
<keyword evidence="3" id="KW-1003">Cell membrane</keyword>
<evidence type="ECO:0000256" key="10">
    <source>
        <dbReference type="SAM" id="Phobius"/>
    </source>
</evidence>
<sequence>MLKRISPYTLIMLSFFALIVLGALLLMMPFAHIAEKDLSFLEAFFTATSAVTVTGLSVINIGATFTIWGKLILLVLIQFGGLGVLTISSVLVLLIAKRIGFYTKRLVAEGLNHNKTYDIYAITKRVVLITLLFEAVGALFLFCSFIQDYSFAHALFMAVFHSVSAFCNAGISLFSNSFEGYTYNIFVNGVIALLIIFGGLGFTTIIQSYEYLRKKRRRLDINSQFSIITTIILLLAGTFLFFTLEYGNYYTLYGKSTFNRLLISFFHSVSLRTAGFDTIPLEHLSSATILFCVTFMFIGASPNSTGSGVKTTTIGILFLGIKTALFNKNYIEFSKRRISWKLFNKASALVFIAMMYVLTMIIVLTALEPNIEFTKIAFELISAFSTCGLSTGITPELCTFSKLILIFTMFIGRVGPLTIMLAFSRPRAEGNYKYPKENILIG</sequence>
<gene>
    <name evidence="11" type="ORF">CBG49_09760</name>
</gene>
<dbReference type="Proteomes" id="UP000197007">
    <property type="component" value="Chromosome"/>
</dbReference>
<evidence type="ECO:0000256" key="9">
    <source>
        <dbReference type="ARBA" id="ARBA00023136"/>
    </source>
</evidence>
<feature type="transmembrane region" description="Helical" evidence="10">
    <location>
        <begin position="12"/>
        <end position="34"/>
    </location>
</feature>
<comment type="subcellular location">
    <subcellularLocation>
        <location evidence="1">Cell membrane</location>
        <topology evidence="1">Multi-pass membrane protein</topology>
    </subcellularLocation>
</comment>
<feature type="transmembrane region" description="Helical" evidence="10">
    <location>
        <begin position="225"/>
        <end position="244"/>
    </location>
</feature>
<dbReference type="RefSeq" id="WP_034555982.1">
    <property type="nucleotide sequence ID" value="NZ_CP022022.1"/>
</dbReference>
<dbReference type="KEGG" id="capn:CBG49_09760"/>
<dbReference type="NCBIfam" id="TIGR00933">
    <property type="entry name" value="2a38"/>
    <property type="match status" value="1"/>
</dbReference>
<evidence type="ECO:0000256" key="4">
    <source>
        <dbReference type="ARBA" id="ARBA00022538"/>
    </source>
</evidence>
<keyword evidence="2" id="KW-0813">Transport</keyword>
<keyword evidence="4" id="KW-0633">Potassium transport</keyword>
<evidence type="ECO:0000313" key="12">
    <source>
        <dbReference type="Proteomes" id="UP000197007"/>
    </source>
</evidence>
<organism evidence="11 12">
    <name type="scientific">Capnocytophaga endodontalis</name>
    <dbReference type="NCBI Taxonomy" id="2708117"/>
    <lineage>
        <taxon>Bacteria</taxon>
        <taxon>Pseudomonadati</taxon>
        <taxon>Bacteroidota</taxon>
        <taxon>Flavobacteriia</taxon>
        <taxon>Flavobacteriales</taxon>
        <taxon>Flavobacteriaceae</taxon>
        <taxon>Capnocytophaga</taxon>
    </lineage>
</organism>
<keyword evidence="8" id="KW-0406">Ion transport</keyword>
<dbReference type="InterPro" id="IPR003445">
    <property type="entry name" value="Cat_transpt"/>
</dbReference>
<evidence type="ECO:0000256" key="3">
    <source>
        <dbReference type="ARBA" id="ARBA00022475"/>
    </source>
</evidence>
<dbReference type="EMBL" id="CP022022">
    <property type="protein sequence ID" value="ASF43342.1"/>
    <property type="molecule type" value="Genomic_DNA"/>
</dbReference>
<keyword evidence="12" id="KW-1185">Reference proteome</keyword>
<keyword evidence="9 10" id="KW-0472">Membrane</keyword>
<evidence type="ECO:0000256" key="5">
    <source>
        <dbReference type="ARBA" id="ARBA00022692"/>
    </source>
</evidence>
<feature type="transmembrane region" description="Helical" evidence="10">
    <location>
        <begin position="126"/>
        <end position="146"/>
    </location>
</feature>
<feature type="transmembrane region" description="Helical" evidence="10">
    <location>
        <begin position="181"/>
        <end position="205"/>
    </location>
</feature>
<feature type="transmembrane region" description="Helical" evidence="10">
    <location>
        <begin position="153"/>
        <end position="175"/>
    </location>
</feature>
<evidence type="ECO:0000256" key="8">
    <source>
        <dbReference type="ARBA" id="ARBA00023065"/>
    </source>
</evidence>
<feature type="transmembrane region" description="Helical" evidence="10">
    <location>
        <begin position="71"/>
        <end position="96"/>
    </location>
</feature>
<keyword evidence="7 10" id="KW-1133">Transmembrane helix</keyword>